<evidence type="ECO:0000256" key="1">
    <source>
        <dbReference type="ARBA" id="ARBA00004651"/>
    </source>
</evidence>
<comment type="subcellular location">
    <subcellularLocation>
        <location evidence="1">Cell membrane</location>
        <topology evidence="1">Multi-pass membrane protein</topology>
    </subcellularLocation>
</comment>
<dbReference type="AlphaFoldDB" id="A0A2G6PGG3"/>
<feature type="transmembrane region" description="Helical" evidence="6">
    <location>
        <begin position="101"/>
        <end position="122"/>
    </location>
</feature>
<sequence length="129" mass="13799">MSAMGAKKVAQKIVFIQLLVTSLIAVFAFIVSDGRAFYSALIGGSISVLATVYFAGKIFSVRIGAPAAKIAQAFYIAEVVKLLLNLVLLSAALLWLDIAPLPLLLAYMATLTAYWLALPFTFDASVRTP</sequence>
<feature type="transmembrane region" description="Helical" evidence="6">
    <location>
        <begin position="73"/>
        <end position="95"/>
    </location>
</feature>
<comment type="caution">
    <text evidence="7">The sequence shown here is derived from an EMBL/GenBank/DDBJ whole genome shotgun (WGS) entry which is preliminary data.</text>
</comment>
<dbReference type="EMBL" id="PDTV01000004">
    <property type="protein sequence ID" value="PIE83635.1"/>
    <property type="molecule type" value="Genomic_DNA"/>
</dbReference>
<dbReference type="InterPro" id="IPR005598">
    <property type="entry name" value="ATP_synth_I"/>
</dbReference>
<keyword evidence="5 6" id="KW-0472">Membrane</keyword>
<evidence type="ECO:0000313" key="8">
    <source>
        <dbReference type="Proteomes" id="UP000229278"/>
    </source>
</evidence>
<evidence type="ECO:0000256" key="5">
    <source>
        <dbReference type="ARBA" id="ARBA00023136"/>
    </source>
</evidence>
<evidence type="ECO:0000256" key="4">
    <source>
        <dbReference type="ARBA" id="ARBA00022989"/>
    </source>
</evidence>
<reference evidence="7 8" key="1">
    <citation type="submission" date="2017-10" db="EMBL/GenBank/DDBJ databases">
        <title>Novel microbial diversity and functional potential in the marine mammal oral microbiome.</title>
        <authorList>
            <person name="Dudek N.K."/>
            <person name="Sun C.L."/>
            <person name="Burstein D."/>
            <person name="Kantor R.S."/>
            <person name="Aliaga Goltsman D.S."/>
            <person name="Bik E.M."/>
            <person name="Thomas B.C."/>
            <person name="Banfield J.F."/>
            <person name="Relman D.A."/>
        </authorList>
    </citation>
    <scope>NUCLEOTIDE SEQUENCE [LARGE SCALE GENOMIC DNA]</scope>
    <source>
        <strain evidence="7">DOLJORAL78_50_517</strain>
    </source>
</reference>
<keyword evidence="4 6" id="KW-1133">Transmembrane helix</keyword>
<feature type="transmembrane region" description="Helical" evidence="6">
    <location>
        <begin position="37"/>
        <end position="61"/>
    </location>
</feature>
<proteinExistence type="predicted"/>
<keyword evidence="3 6" id="KW-0812">Transmembrane</keyword>
<accession>A0A2G6PGG3</accession>
<gene>
    <name evidence="7" type="ORF">CSA09_02015</name>
</gene>
<evidence type="ECO:0000256" key="3">
    <source>
        <dbReference type="ARBA" id="ARBA00022692"/>
    </source>
</evidence>
<evidence type="ECO:0000256" key="6">
    <source>
        <dbReference type="SAM" id="Phobius"/>
    </source>
</evidence>
<name>A0A2G6PGG3_9GAMM</name>
<dbReference type="Proteomes" id="UP000229278">
    <property type="component" value="Unassembled WGS sequence"/>
</dbReference>
<keyword evidence="2" id="KW-1003">Cell membrane</keyword>
<protein>
    <submittedName>
        <fullName evidence="7">F0F1 ATP synthase assembly protein I</fullName>
    </submittedName>
</protein>
<evidence type="ECO:0000313" key="7">
    <source>
        <dbReference type="EMBL" id="PIE83635.1"/>
    </source>
</evidence>
<dbReference type="GO" id="GO:0005886">
    <property type="term" value="C:plasma membrane"/>
    <property type="evidence" value="ECO:0007669"/>
    <property type="project" value="UniProtKB-SubCell"/>
</dbReference>
<feature type="transmembrane region" description="Helical" evidence="6">
    <location>
        <begin position="12"/>
        <end position="31"/>
    </location>
</feature>
<organism evidence="7 8">
    <name type="scientific">Candidatus Contendibacter odensensis</name>
    <dbReference type="NCBI Taxonomy" id="1400860"/>
    <lineage>
        <taxon>Bacteria</taxon>
        <taxon>Pseudomonadati</taxon>
        <taxon>Pseudomonadota</taxon>
        <taxon>Gammaproteobacteria</taxon>
        <taxon>Candidatus Competibacteraceae</taxon>
        <taxon>Candidatus Contendibacter</taxon>
    </lineage>
</organism>
<evidence type="ECO:0000256" key="2">
    <source>
        <dbReference type="ARBA" id="ARBA00022475"/>
    </source>
</evidence>
<dbReference type="Pfam" id="PF03899">
    <property type="entry name" value="ATP-synt_I"/>
    <property type="match status" value="1"/>
</dbReference>